<dbReference type="EMBL" id="BTCL01000041">
    <property type="protein sequence ID" value="GMK48949.1"/>
    <property type="molecule type" value="Genomic_DNA"/>
</dbReference>
<dbReference type="RefSeq" id="WP_317982359.1">
    <property type="nucleotide sequence ID" value="NZ_BTCL01000041.1"/>
</dbReference>
<evidence type="ECO:0000313" key="5">
    <source>
        <dbReference type="EMBL" id="GMK48949.1"/>
    </source>
</evidence>
<evidence type="ECO:0000259" key="3">
    <source>
        <dbReference type="Pfam" id="PF20957"/>
    </source>
</evidence>
<sequence length="669" mass="73996">MKGKGKIISISLAVILVAAVSSYLAWPEKKEGVSWPSKQALPTFQAPAETLDLIYTTDSYYYQAENEAFGHDTGKADGDGWLAEAGSDAAGKAMLDVTGRKEIPAGEIKAAFNMQVDNFADEDGVVATLEVRDQTADAVLASMEVRNWDFRLPNASQSFELSFNAPGEGHELEFKVLWTGKSTLKLFDVGVFWPLRKDENLLFTSLKGVVNQTKPRIYSYTDNVRGSTGTALLDDLGLKYAEVKDNWELLNKYRSELKGLIVYDDQQPDTINLATTIAGLKNAIVAPPSLVDKLTGAPYNLPILEDLRGKFNSKLEVYGYLYDHYWKQTTHKAIVGLDPGIQSYLRDYAMGMDAAVVWLNPADEGESALLDKFLQDMPYGTGLYLGWWPDEGMGVKKTSDYGLATVASDFSSNLSVLSGTSRSITMPKVPVKPKLENKVYVSFILSDGDNLQYMEHAFWNVWNTPNRGEVPLGWTISPLMVDTMPGLLDYLYKNATPNDAFVSGPSGVGYTYPNFWEKEDGLDRFIERTNDYMKQAGLNVLTVWNYVKGEIKPEVAEKLAKHAPSLLGFTSQFGTGTIGVYGNSMPGQELNVAYGSAESDLTSGIADGLEKWDGKSPSFVSIQANPWQVSYQNFINAMNLYKDNADVVFVRPDVYFQLMRESKGLPVTP</sequence>
<dbReference type="InterPro" id="IPR048310">
    <property type="entry name" value="GxGYxYP_N_2nd"/>
</dbReference>
<evidence type="ECO:0008006" key="7">
    <source>
        <dbReference type="Google" id="ProtNLM"/>
    </source>
</evidence>
<feature type="domain" description="GxGYxYP putative glycoside hydrolase second N-terminal" evidence="3">
    <location>
        <begin position="258"/>
        <end position="328"/>
    </location>
</feature>
<dbReference type="Gene3D" id="3.20.20.490">
    <property type="entry name" value="GxGYxYP glycoside hydrolase, C-terminal domain"/>
    <property type="match status" value="1"/>
</dbReference>
<protein>
    <recommendedName>
        <fullName evidence="7">GxGYxY sequence motif-containing protein</fullName>
    </recommendedName>
</protein>
<dbReference type="InterPro" id="IPR025832">
    <property type="entry name" value="GxGYxYP_C"/>
</dbReference>
<keyword evidence="1" id="KW-1133">Transmembrane helix</keyword>
<evidence type="ECO:0000259" key="4">
    <source>
        <dbReference type="Pfam" id="PF20958"/>
    </source>
</evidence>
<evidence type="ECO:0000313" key="6">
    <source>
        <dbReference type="Proteomes" id="UP001285921"/>
    </source>
</evidence>
<gene>
    <name evidence="5" type="ORF">PghCCS26_60790</name>
</gene>
<keyword evidence="6" id="KW-1185">Reference proteome</keyword>
<dbReference type="Proteomes" id="UP001285921">
    <property type="component" value="Unassembled WGS sequence"/>
</dbReference>
<dbReference type="Pfam" id="PF14323">
    <property type="entry name" value="GxGYxYP_C"/>
    <property type="match status" value="1"/>
</dbReference>
<accession>A0ABQ6NWP4</accession>
<dbReference type="InterPro" id="IPR048309">
    <property type="entry name" value="GxGYxYP_N_3rd"/>
</dbReference>
<dbReference type="InterPro" id="IPR038410">
    <property type="entry name" value="GxGYxYP_C_sf"/>
</dbReference>
<dbReference type="PANTHER" id="PTHR37321">
    <property type="entry name" value="EXPORTED PROTEIN-RELATED"/>
    <property type="match status" value="1"/>
</dbReference>
<feature type="domain" description="GxGYxYP putative glycoside hydrolase C-terminal" evidence="2">
    <location>
        <begin position="437"/>
        <end position="660"/>
    </location>
</feature>
<evidence type="ECO:0000256" key="1">
    <source>
        <dbReference type="SAM" id="Phobius"/>
    </source>
</evidence>
<name>A0ABQ6NWP4_9BACL</name>
<comment type="caution">
    <text evidence="5">The sequence shown here is derived from an EMBL/GenBank/DDBJ whole genome shotgun (WGS) entry which is preliminary data.</text>
</comment>
<dbReference type="PANTHER" id="PTHR37321:SF1">
    <property type="entry name" value="EXPORTED PROTEIN"/>
    <property type="match status" value="1"/>
</dbReference>
<feature type="domain" description="GxGYxYP putative glycoside hydrolase third N-terminal" evidence="4">
    <location>
        <begin position="331"/>
        <end position="419"/>
    </location>
</feature>
<evidence type="ECO:0000259" key="2">
    <source>
        <dbReference type="Pfam" id="PF14323"/>
    </source>
</evidence>
<keyword evidence="1" id="KW-0472">Membrane</keyword>
<reference evidence="5 6" key="1">
    <citation type="submission" date="2023-05" db="EMBL/GenBank/DDBJ databases">
        <title>Draft genome of Paenibacillus sp. CCS26.</title>
        <authorList>
            <person name="Akita H."/>
            <person name="Shinto Y."/>
            <person name="Kimura Z."/>
        </authorList>
    </citation>
    <scope>NUCLEOTIDE SEQUENCE [LARGE SCALE GENOMIC DNA]</scope>
    <source>
        <strain evidence="5 6">CCS26</strain>
    </source>
</reference>
<proteinExistence type="predicted"/>
<organism evidence="5 6">
    <name type="scientific">Paenibacillus glycanilyticus</name>
    <dbReference type="NCBI Taxonomy" id="126569"/>
    <lineage>
        <taxon>Bacteria</taxon>
        <taxon>Bacillati</taxon>
        <taxon>Bacillota</taxon>
        <taxon>Bacilli</taxon>
        <taxon>Bacillales</taxon>
        <taxon>Paenibacillaceae</taxon>
        <taxon>Paenibacillus</taxon>
    </lineage>
</organism>
<feature type="transmembrane region" description="Helical" evidence="1">
    <location>
        <begin position="7"/>
        <end position="26"/>
    </location>
</feature>
<dbReference type="Pfam" id="PF20957">
    <property type="entry name" value="GxGYxYP_N_2nd"/>
    <property type="match status" value="1"/>
</dbReference>
<keyword evidence="1" id="KW-0812">Transmembrane</keyword>
<dbReference type="Pfam" id="PF20958">
    <property type="entry name" value="GxGYxYP_N_3rd"/>
    <property type="match status" value="1"/>
</dbReference>